<gene>
    <name evidence="1" type="ORF">EG028_01165</name>
</gene>
<dbReference type="Pfam" id="PF07676">
    <property type="entry name" value="PD40"/>
    <property type="match status" value="5"/>
</dbReference>
<dbReference type="Proteomes" id="UP000279089">
    <property type="component" value="Unassembled WGS sequence"/>
</dbReference>
<dbReference type="SUPFAM" id="SSF82171">
    <property type="entry name" value="DPP6 N-terminal domain-like"/>
    <property type="match status" value="1"/>
</dbReference>
<dbReference type="InterPro" id="IPR011659">
    <property type="entry name" value="WD40"/>
</dbReference>
<organism evidence="1 2">
    <name type="scientific">Chitinophaga barathri</name>
    <dbReference type="NCBI Taxonomy" id="1647451"/>
    <lineage>
        <taxon>Bacteria</taxon>
        <taxon>Pseudomonadati</taxon>
        <taxon>Bacteroidota</taxon>
        <taxon>Chitinophagia</taxon>
        <taxon>Chitinophagales</taxon>
        <taxon>Chitinophagaceae</taxon>
        <taxon>Chitinophaga</taxon>
    </lineage>
</organism>
<proteinExistence type="predicted"/>
<evidence type="ECO:0000313" key="1">
    <source>
        <dbReference type="EMBL" id="RPD42934.1"/>
    </source>
</evidence>
<dbReference type="AlphaFoldDB" id="A0A3N4MG53"/>
<keyword evidence="2" id="KW-1185">Reference proteome</keyword>
<comment type="caution">
    <text evidence="1">The sequence shown here is derived from an EMBL/GenBank/DDBJ whole genome shotgun (WGS) entry which is preliminary data.</text>
</comment>
<name>A0A3N4MG53_9BACT</name>
<evidence type="ECO:0000313" key="2">
    <source>
        <dbReference type="Proteomes" id="UP000279089"/>
    </source>
</evidence>
<protein>
    <submittedName>
        <fullName evidence="1">Uncharacterized protein</fullName>
    </submittedName>
</protein>
<accession>A0A3N4MG53</accession>
<sequence>MLEGLNGKTARFSRKGTFRIFIPMISSMKPMLVLVILLTAACRNITTGISYPSPAPDTAALRFLPGIVCSDSLDFNSAFSPDGQTYYFCRSGKGKWSIWQTEYKDGQWTAPGHAPFSEEAYSQADPFFGPDGALYFISNRPRNAGDTAGDFNIWYVRPEKDGWSSPQNVAGINSDSTEYYVSLSANGNIYFASNRNGDLDIYYSRLENGSYTVPENLGPAINTPGIEHDPCISPDEKLLVFTAADRPDGHGSADLYISRKTADGKWGKAVNAGLKVNTPTYEYCSYLTPDGKYLFFSSELDVKWISTEQLGIQKK</sequence>
<dbReference type="Gene3D" id="2.120.10.30">
    <property type="entry name" value="TolB, C-terminal domain"/>
    <property type="match status" value="1"/>
</dbReference>
<dbReference type="EMBL" id="RMBX01000001">
    <property type="protein sequence ID" value="RPD42934.1"/>
    <property type="molecule type" value="Genomic_DNA"/>
</dbReference>
<reference evidence="2" key="1">
    <citation type="submission" date="2018-11" db="EMBL/GenBank/DDBJ databases">
        <title>Chitinophaga lutea sp.nov., isolate from arsenic contaminated soil.</title>
        <authorList>
            <person name="Zong Y."/>
        </authorList>
    </citation>
    <scope>NUCLEOTIDE SEQUENCE [LARGE SCALE GENOMIC DNA]</scope>
    <source>
        <strain evidence="2">YLT18</strain>
    </source>
</reference>
<dbReference type="InterPro" id="IPR011042">
    <property type="entry name" value="6-blade_b-propeller_TolB-like"/>
</dbReference>